<evidence type="ECO:0000313" key="5">
    <source>
        <dbReference type="Proteomes" id="UP001211421"/>
    </source>
</evidence>
<organism evidence="3 5">
    <name type="scientific">Ruminococcus bicirculans</name>
    <name type="common">ex Wegman et al. 2014</name>
    <dbReference type="NCBI Taxonomy" id="1160721"/>
    <lineage>
        <taxon>Bacteria</taxon>
        <taxon>Bacillati</taxon>
        <taxon>Bacillota</taxon>
        <taxon>Clostridia</taxon>
        <taxon>Eubacteriales</taxon>
        <taxon>Oscillospiraceae</taxon>
        <taxon>Ruminococcus</taxon>
    </lineage>
</organism>
<dbReference type="RefSeq" id="WP_138338290.1">
    <property type="nucleotide sequence ID" value="NZ_JADMNX010000002.1"/>
</dbReference>
<keyword evidence="1" id="KW-1133">Transmembrane helix</keyword>
<dbReference type="EMBL" id="JAQMLS010000002">
    <property type="protein sequence ID" value="MDB8741444.1"/>
    <property type="molecule type" value="Genomic_DNA"/>
</dbReference>
<dbReference type="Proteomes" id="UP001213042">
    <property type="component" value="Unassembled WGS sequence"/>
</dbReference>
<keyword evidence="1" id="KW-0812">Transmembrane</keyword>
<protein>
    <submittedName>
        <fullName evidence="3">Zinc-ribbon domain-containing protein</fullName>
    </submittedName>
</protein>
<comment type="caution">
    <text evidence="3">The sequence shown here is derived from an EMBL/GenBank/DDBJ whole genome shotgun (WGS) entry which is preliminary data.</text>
</comment>
<feature type="transmembrane region" description="Helical" evidence="1">
    <location>
        <begin position="47"/>
        <end position="66"/>
    </location>
</feature>
<reference evidence="3" key="1">
    <citation type="submission" date="2023-01" db="EMBL/GenBank/DDBJ databases">
        <title>Human gut microbiome strain richness.</title>
        <authorList>
            <person name="Chen-Liaw A."/>
        </authorList>
    </citation>
    <scope>NUCLEOTIDE SEQUENCE</scope>
    <source>
        <strain evidence="4">D43st1_D9_D43t1_170807</strain>
        <strain evidence="3">D59st1_B8_D59t2_181005</strain>
    </source>
</reference>
<evidence type="ECO:0000259" key="2">
    <source>
        <dbReference type="Pfam" id="PF13240"/>
    </source>
</evidence>
<dbReference type="InterPro" id="IPR026870">
    <property type="entry name" value="Zinc_ribbon_dom"/>
</dbReference>
<gene>
    <name evidence="3" type="ORF">PNV70_05110</name>
    <name evidence="4" type="ORF">PNW00_07305</name>
</gene>
<evidence type="ECO:0000313" key="4">
    <source>
        <dbReference type="EMBL" id="MDB8750251.1"/>
    </source>
</evidence>
<proteinExistence type="predicted"/>
<dbReference type="Pfam" id="PF13240">
    <property type="entry name" value="Zn_Ribbon_1"/>
    <property type="match status" value="1"/>
</dbReference>
<keyword evidence="1" id="KW-0472">Membrane</keyword>
<name>A0AAW6DUL4_9FIRM</name>
<feature type="transmembrane region" description="Helical" evidence="1">
    <location>
        <begin position="78"/>
        <end position="97"/>
    </location>
</feature>
<accession>A0AAW6DUL4</accession>
<evidence type="ECO:0000256" key="1">
    <source>
        <dbReference type="SAM" id="Phobius"/>
    </source>
</evidence>
<dbReference type="AlphaFoldDB" id="A0AAW6DUL4"/>
<dbReference type="Proteomes" id="UP001211421">
    <property type="component" value="Unassembled WGS sequence"/>
</dbReference>
<dbReference type="EMBL" id="JAQMLU010000010">
    <property type="protein sequence ID" value="MDB8750251.1"/>
    <property type="molecule type" value="Genomic_DNA"/>
</dbReference>
<sequence>MAFCRKCGKEIDDDAVICVHCGCATEKAARPSTNQNPDYDPYSGADFVEVLLSLLIPIAGIILYVVKKDTRPKAAKTCLITGVVTWAICFILMTILGSM</sequence>
<feature type="domain" description="Zinc-ribbon" evidence="2">
    <location>
        <begin position="3"/>
        <end position="23"/>
    </location>
</feature>
<evidence type="ECO:0000313" key="3">
    <source>
        <dbReference type="EMBL" id="MDB8741444.1"/>
    </source>
</evidence>